<feature type="region of interest" description="Disordered" evidence="1">
    <location>
        <begin position="60"/>
        <end position="86"/>
    </location>
</feature>
<dbReference type="EMBL" id="JAOPHQ010004555">
    <property type="protein sequence ID" value="KAK0139008.1"/>
    <property type="molecule type" value="Genomic_DNA"/>
</dbReference>
<keyword evidence="2" id="KW-1133">Transmembrane helix</keyword>
<reference evidence="3" key="1">
    <citation type="journal article" date="2023" name="Front. Mar. Sci.">
        <title>A new Merluccius polli reference genome to investigate the effects of global change in West African waters.</title>
        <authorList>
            <person name="Mateo J.L."/>
            <person name="Blanco-Fernandez C."/>
            <person name="Garcia-Vazquez E."/>
            <person name="Machado-Schiaffino G."/>
        </authorList>
    </citation>
    <scope>NUCLEOTIDE SEQUENCE</scope>
    <source>
        <strain evidence="3">C29</strain>
        <tissue evidence="3">Fin</tissue>
    </source>
</reference>
<sequence length="162" mass="18356">MKDRESVVLQWALRALLLLGSAGLVCLLLLRQQDLTQHVARLEARLHAVSQSCRSLREAVEGGPALDPGRRPSRRRRRAEAPGGEDQDMMLMMTYSRVPALLDHQVHLVKRENEDLKETLGQQVLLAMLGPYRQDTTQLWEPAPIQPICLWMPPMRCCTATL</sequence>
<keyword evidence="2" id="KW-0812">Transmembrane</keyword>
<evidence type="ECO:0000256" key="1">
    <source>
        <dbReference type="SAM" id="MobiDB-lite"/>
    </source>
</evidence>
<gene>
    <name evidence="3" type="ORF">N1851_024428</name>
</gene>
<evidence type="ECO:0000313" key="3">
    <source>
        <dbReference type="EMBL" id="KAK0139008.1"/>
    </source>
</evidence>
<dbReference type="Proteomes" id="UP001174136">
    <property type="component" value="Unassembled WGS sequence"/>
</dbReference>
<evidence type="ECO:0000313" key="4">
    <source>
        <dbReference type="Proteomes" id="UP001174136"/>
    </source>
</evidence>
<keyword evidence="2" id="KW-0472">Membrane</keyword>
<comment type="caution">
    <text evidence="3">The sequence shown here is derived from an EMBL/GenBank/DDBJ whole genome shotgun (WGS) entry which is preliminary data.</text>
</comment>
<dbReference type="AlphaFoldDB" id="A0AA47NVY9"/>
<feature type="transmembrane region" description="Helical" evidence="2">
    <location>
        <begin position="12"/>
        <end position="30"/>
    </location>
</feature>
<accession>A0AA47NVY9</accession>
<name>A0AA47NVY9_MERPO</name>
<evidence type="ECO:0000256" key="2">
    <source>
        <dbReference type="SAM" id="Phobius"/>
    </source>
</evidence>
<proteinExistence type="predicted"/>
<protein>
    <submittedName>
        <fullName evidence="3">Uncharacterized protein</fullName>
    </submittedName>
</protein>
<organism evidence="3 4">
    <name type="scientific">Merluccius polli</name>
    <name type="common">Benguela hake</name>
    <name type="synonym">Merluccius cadenati</name>
    <dbReference type="NCBI Taxonomy" id="89951"/>
    <lineage>
        <taxon>Eukaryota</taxon>
        <taxon>Metazoa</taxon>
        <taxon>Chordata</taxon>
        <taxon>Craniata</taxon>
        <taxon>Vertebrata</taxon>
        <taxon>Euteleostomi</taxon>
        <taxon>Actinopterygii</taxon>
        <taxon>Neopterygii</taxon>
        <taxon>Teleostei</taxon>
        <taxon>Neoteleostei</taxon>
        <taxon>Acanthomorphata</taxon>
        <taxon>Zeiogadaria</taxon>
        <taxon>Gadariae</taxon>
        <taxon>Gadiformes</taxon>
        <taxon>Gadoidei</taxon>
        <taxon>Merlucciidae</taxon>
        <taxon>Merluccius</taxon>
    </lineage>
</organism>
<keyword evidence="4" id="KW-1185">Reference proteome</keyword>